<evidence type="ECO:0000256" key="3">
    <source>
        <dbReference type="ARBA" id="ARBA00022679"/>
    </source>
</evidence>
<evidence type="ECO:0000256" key="1">
    <source>
        <dbReference type="ARBA" id="ARBA00006739"/>
    </source>
</evidence>
<sequence>MSASSRASFSGISGQATLAPADLLALVRDAFRRADYRTAWLLSDKLARSGGGADPLPFVLRASALARLGRAELSQRDLERAAFIDPFDRLTNDAIVASGEPAQRNKAFRRSIDAADRAPPGAVLNGLARLGKSILVRCDADDSGFSISGLSHHPVSVSLIGRSEQAEFALELQVDEPAHDQHSFSGVQHVPWRGEQAAVSLSCGNDLVFVHPPTVHRPNTATFRTRPSDAAPGPSDPGLLVVVPVYDDFEATRACFESLLANLPVADPVRIIAVDDTTPDRRIADLLDDLAGSGRIELIRNVINLGFAASVNRALDARRASEDVLLLNADTIVPPRAIARLRDIAEANARIGTVTPLSNNGEDTSVPCRFRSSPLGSNADVARLNELAWQANRRATITMPNGVGFCMLISARLLAHQPELPTAFGRGYFEDVAYCLAAQRLGFDNVCAAGVYVGHSGSRSFLDDKRSLVRRNLDRLKQQFPDYEAATDRFFRTDPLARFAARLEEAWLRQRSPFTLVLSSAEPDRQITALVTAGLGRAAADVVFARLEASADGPLLSIRGADRHMPQNLAVPIASDHADPLARLLFERAASTLVIDPHRLPPVAMELIRRTAGDKAALFLSHASDTTLPAAWADRFSRRYVTTGRLAAHFQRIGVDVALIGDPSRHAPAPRRVARTDMLYVLTEPAGEPVENLVRTIGGRLAAMTGAAPFTIAVLAEPRPERADQHVAWSGPMERAELPDWLALAGQGPCLFASRRYGVSDERIDLWSAAGIPVAYFDPDIEQLGNDGSRLALPAGMTDGDAAAALIRWMAGLAHPTGALGLVRRQQADRVENGV</sequence>
<protein>
    <submittedName>
        <fullName evidence="5">Glycosyltransferase</fullName>
    </submittedName>
</protein>
<dbReference type="EMBL" id="CP039690">
    <property type="protein sequence ID" value="QCI66236.1"/>
    <property type="molecule type" value="Genomic_DNA"/>
</dbReference>
<feature type="domain" description="Glycosyltransferase 2-like" evidence="4">
    <location>
        <begin position="241"/>
        <end position="354"/>
    </location>
</feature>
<name>A0A4D7B9N5_9HYPH</name>
<dbReference type="Gene3D" id="3.90.550.10">
    <property type="entry name" value="Spore Coat Polysaccharide Biosynthesis Protein SpsA, Chain A"/>
    <property type="match status" value="1"/>
</dbReference>
<reference evidence="5 6" key="1">
    <citation type="submission" date="2019-04" db="EMBL/GenBank/DDBJ databases">
        <title>Phreatobacter aquaticus sp. nov.</title>
        <authorList>
            <person name="Choi A."/>
        </authorList>
    </citation>
    <scope>NUCLEOTIDE SEQUENCE [LARGE SCALE GENOMIC DNA]</scope>
    <source>
        <strain evidence="5 6">KCTC 52518</strain>
    </source>
</reference>
<evidence type="ECO:0000313" key="6">
    <source>
        <dbReference type="Proteomes" id="UP000298781"/>
    </source>
</evidence>
<evidence type="ECO:0000256" key="2">
    <source>
        <dbReference type="ARBA" id="ARBA00022676"/>
    </source>
</evidence>
<organism evidence="5 6">
    <name type="scientific">Phreatobacter stygius</name>
    <dbReference type="NCBI Taxonomy" id="1940610"/>
    <lineage>
        <taxon>Bacteria</taxon>
        <taxon>Pseudomonadati</taxon>
        <taxon>Pseudomonadota</taxon>
        <taxon>Alphaproteobacteria</taxon>
        <taxon>Hyphomicrobiales</taxon>
        <taxon>Phreatobacteraceae</taxon>
        <taxon>Phreatobacter</taxon>
    </lineage>
</organism>
<keyword evidence="2" id="KW-0328">Glycosyltransferase</keyword>
<dbReference type="InterPro" id="IPR029044">
    <property type="entry name" value="Nucleotide-diphossugar_trans"/>
</dbReference>
<dbReference type="AlphaFoldDB" id="A0A4D7B9N5"/>
<evidence type="ECO:0000313" key="5">
    <source>
        <dbReference type="EMBL" id="QCI66236.1"/>
    </source>
</evidence>
<dbReference type="InterPro" id="IPR001173">
    <property type="entry name" value="Glyco_trans_2-like"/>
</dbReference>
<gene>
    <name evidence="5" type="ORF">E8M01_19670</name>
</gene>
<accession>A0A4D7B9N5</accession>
<dbReference type="PANTHER" id="PTHR43179:SF12">
    <property type="entry name" value="GALACTOFURANOSYLTRANSFERASE GLFT2"/>
    <property type="match status" value="1"/>
</dbReference>
<dbReference type="OrthoDB" id="9771846at2"/>
<dbReference type="PANTHER" id="PTHR43179">
    <property type="entry name" value="RHAMNOSYLTRANSFERASE WBBL"/>
    <property type="match status" value="1"/>
</dbReference>
<dbReference type="SUPFAM" id="SSF53448">
    <property type="entry name" value="Nucleotide-diphospho-sugar transferases"/>
    <property type="match status" value="1"/>
</dbReference>
<comment type="similarity">
    <text evidence="1">Belongs to the glycosyltransferase 2 family.</text>
</comment>
<evidence type="ECO:0000259" key="4">
    <source>
        <dbReference type="Pfam" id="PF00535"/>
    </source>
</evidence>
<keyword evidence="3 5" id="KW-0808">Transferase</keyword>
<dbReference type="GO" id="GO:0016757">
    <property type="term" value="F:glycosyltransferase activity"/>
    <property type="evidence" value="ECO:0007669"/>
    <property type="project" value="UniProtKB-KW"/>
</dbReference>
<proteinExistence type="inferred from homology"/>
<dbReference type="Pfam" id="PF00535">
    <property type="entry name" value="Glycos_transf_2"/>
    <property type="match status" value="1"/>
</dbReference>
<dbReference type="RefSeq" id="WP_136961680.1">
    <property type="nucleotide sequence ID" value="NZ_CP039690.1"/>
</dbReference>
<keyword evidence="6" id="KW-1185">Reference proteome</keyword>
<dbReference type="Proteomes" id="UP000298781">
    <property type="component" value="Chromosome"/>
</dbReference>
<dbReference type="KEGG" id="pstg:E8M01_19670"/>